<dbReference type="InterPro" id="IPR001810">
    <property type="entry name" value="F-box_dom"/>
</dbReference>
<dbReference type="InterPro" id="IPR036047">
    <property type="entry name" value="F-box-like_dom_sf"/>
</dbReference>
<evidence type="ECO:0000256" key="1">
    <source>
        <dbReference type="SAM" id="MobiDB-lite"/>
    </source>
</evidence>
<sequence length="98" mass="10751">MSSKNRQVAASEADKSGSAAKVNVFPDRIPQEVLDGILAHLRARDMCNLAASCKNLHEGVLPALYHHRTEPNRPSSMPRATDGSRSSSASRPFIRRRV</sequence>
<name>A0ABR1QGN8_9PEZI</name>
<dbReference type="Pfam" id="PF12937">
    <property type="entry name" value="F-box-like"/>
    <property type="match status" value="1"/>
</dbReference>
<feature type="domain" description="F-box" evidence="2">
    <location>
        <begin position="27"/>
        <end position="67"/>
    </location>
</feature>
<keyword evidence="4" id="KW-1185">Reference proteome</keyword>
<feature type="region of interest" description="Disordered" evidence="1">
    <location>
        <begin position="1"/>
        <end position="21"/>
    </location>
</feature>
<dbReference type="SUPFAM" id="SSF81383">
    <property type="entry name" value="F-box domain"/>
    <property type="match status" value="1"/>
</dbReference>
<evidence type="ECO:0000313" key="3">
    <source>
        <dbReference type="EMBL" id="KAK7955890.1"/>
    </source>
</evidence>
<evidence type="ECO:0000259" key="2">
    <source>
        <dbReference type="Pfam" id="PF12937"/>
    </source>
</evidence>
<protein>
    <recommendedName>
        <fullName evidence="2">F-box domain-containing protein</fullName>
    </recommendedName>
</protein>
<evidence type="ECO:0000313" key="4">
    <source>
        <dbReference type="Proteomes" id="UP001391051"/>
    </source>
</evidence>
<comment type="caution">
    <text evidence="3">The sequence shown here is derived from an EMBL/GenBank/DDBJ whole genome shotgun (WGS) entry which is preliminary data.</text>
</comment>
<feature type="region of interest" description="Disordered" evidence="1">
    <location>
        <begin position="65"/>
        <end position="98"/>
    </location>
</feature>
<gene>
    <name evidence="3" type="ORF">PG986_005112</name>
</gene>
<proteinExistence type="predicted"/>
<dbReference type="GeneID" id="92074396"/>
<dbReference type="RefSeq" id="XP_066701196.1">
    <property type="nucleotide sequence ID" value="XM_066841334.1"/>
</dbReference>
<organism evidence="3 4">
    <name type="scientific">Apiospora aurea</name>
    <dbReference type="NCBI Taxonomy" id="335848"/>
    <lineage>
        <taxon>Eukaryota</taxon>
        <taxon>Fungi</taxon>
        <taxon>Dikarya</taxon>
        <taxon>Ascomycota</taxon>
        <taxon>Pezizomycotina</taxon>
        <taxon>Sordariomycetes</taxon>
        <taxon>Xylariomycetidae</taxon>
        <taxon>Amphisphaeriales</taxon>
        <taxon>Apiosporaceae</taxon>
        <taxon>Apiospora</taxon>
    </lineage>
</organism>
<accession>A0ABR1QGN8</accession>
<dbReference type="Proteomes" id="UP001391051">
    <property type="component" value="Unassembled WGS sequence"/>
</dbReference>
<dbReference type="CDD" id="cd09917">
    <property type="entry name" value="F-box_SF"/>
    <property type="match status" value="1"/>
</dbReference>
<dbReference type="EMBL" id="JAQQWE010000004">
    <property type="protein sequence ID" value="KAK7955890.1"/>
    <property type="molecule type" value="Genomic_DNA"/>
</dbReference>
<reference evidence="3 4" key="1">
    <citation type="submission" date="2023-01" db="EMBL/GenBank/DDBJ databases">
        <title>Analysis of 21 Apiospora genomes using comparative genomics revels a genus with tremendous synthesis potential of carbohydrate active enzymes and secondary metabolites.</title>
        <authorList>
            <person name="Sorensen T."/>
        </authorList>
    </citation>
    <scope>NUCLEOTIDE SEQUENCE [LARGE SCALE GENOMIC DNA]</scope>
    <source>
        <strain evidence="3 4">CBS 24483</strain>
    </source>
</reference>